<keyword evidence="3" id="KW-0560">Oxidoreductase</keyword>
<dbReference type="GO" id="GO:0004497">
    <property type="term" value="F:monooxygenase activity"/>
    <property type="evidence" value="ECO:0007669"/>
    <property type="project" value="UniProtKB-KW"/>
</dbReference>
<dbReference type="Pfam" id="PF00296">
    <property type="entry name" value="Bac_luciferase"/>
    <property type="match status" value="1"/>
</dbReference>
<evidence type="ECO:0000256" key="2">
    <source>
        <dbReference type="ARBA" id="ARBA00022643"/>
    </source>
</evidence>
<dbReference type="RefSeq" id="WP_141329775.1">
    <property type="nucleotide sequence ID" value="NZ_BJNT01000011.1"/>
</dbReference>
<name>A0A4Y4C0K3_9CORY</name>
<organism evidence="8 9">
    <name type="scientific">Corynebacterium variabile</name>
    <dbReference type="NCBI Taxonomy" id="1727"/>
    <lineage>
        <taxon>Bacteria</taxon>
        <taxon>Bacillati</taxon>
        <taxon>Actinomycetota</taxon>
        <taxon>Actinomycetes</taxon>
        <taxon>Mycobacteriales</taxon>
        <taxon>Corynebacteriaceae</taxon>
        <taxon>Corynebacterium</taxon>
    </lineage>
</organism>
<evidence type="ECO:0000256" key="6">
    <source>
        <dbReference type="PIRSR" id="PIRSR000337-1"/>
    </source>
</evidence>
<evidence type="ECO:0000256" key="1">
    <source>
        <dbReference type="ARBA" id="ARBA00022630"/>
    </source>
</evidence>
<reference evidence="8 9" key="1">
    <citation type="submission" date="2019-06" db="EMBL/GenBank/DDBJ databases">
        <title>Whole genome shotgun sequence of Corynebacterium variabile NBRC 15286.</title>
        <authorList>
            <person name="Hosoyama A."/>
            <person name="Uohara A."/>
            <person name="Ohji S."/>
            <person name="Ichikawa N."/>
        </authorList>
    </citation>
    <scope>NUCLEOTIDE SEQUENCE [LARGE SCALE GENOMIC DNA]</scope>
    <source>
        <strain evidence="8 9">NBRC 15286</strain>
    </source>
</reference>
<dbReference type="Gene3D" id="3.20.20.30">
    <property type="entry name" value="Luciferase-like domain"/>
    <property type="match status" value="1"/>
</dbReference>
<keyword evidence="1 6" id="KW-0285">Flavoprotein</keyword>
<evidence type="ECO:0000313" key="9">
    <source>
        <dbReference type="Proteomes" id="UP000319986"/>
    </source>
</evidence>
<gene>
    <name evidence="8" type="ORF">CVA01_15520</name>
</gene>
<comment type="similarity">
    <text evidence="5">Belongs to the NtaA/SnaA/DszA monooxygenase family.</text>
</comment>
<evidence type="ECO:0000256" key="5">
    <source>
        <dbReference type="ARBA" id="ARBA00033748"/>
    </source>
</evidence>
<feature type="binding site" evidence="6">
    <location>
        <position position="230"/>
    </location>
    <ligand>
        <name>FMN</name>
        <dbReference type="ChEBI" id="CHEBI:58210"/>
    </ligand>
</feature>
<dbReference type="CDD" id="cd01095">
    <property type="entry name" value="Nitrilotriacetate_monoxgenase"/>
    <property type="match status" value="1"/>
</dbReference>
<feature type="binding site" evidence="6">
    <location>
        <position position="159"/>
    </location>
    <ligand>
        <name>FMN</name>
        <dbReference type="ChEBI" id="CHEBI:58210"/>
    </ligand>
</feature>
<dbReference type="PANTHER" id="PTHR30011:SF16">
    <property type="entry name" value="C2H2 FINGER DOMAIN TRANSCRIPTION FACTOR (EUROFUNG)-RELATED"/>
    <property type="match status" value="1"/>
</dbReference>
<protein>
    <submittedName>
        <fullName evidence="8">Monooxygenase</fullName>
    </submittedName>
</protein>
<dbReference type="AlphaFoldDB" id="A0A4Y4C0K3"/>
<evidence type="ECO:0000256" key="3">
    <source>
        <dbReference type="ARBA" id="ARBA00023002"/>
    </source>
</evidence>
<dbReference type="InterPro" id="IPR011251">
    <property type="entry name" value="Luciferase-like_dom"/>
</dbReference>
<evidence type="ECO:0000313" key="8">
    <source>
        <dbReference type="EMBL" id="GEC86238.1"/>
    </source>
</evidence>
<evidence type="ECO:0000256" key="4">
    <source>
        <dbReference type="ARBA" id="ARBA00023033"/>
    </source>
</evidence>
<feature type="domain" description="Luciferase-like" evidence="7">
    <location>
        <begin position="38"/>
        <end position="397"/>
    </location>
</feature>
<evidence type="ECO:0000259" key="7">
    <source>
        <dbReference type="Pfam" id="PF00296"/>
    </source>
</evidence>
<dbReference type="InterPro" id="IPR036661">
    <property type="entry name" value="Luciferase-like_sf"/>
</dbReference>
<dbReference type="PIRSF" id="PIRSF000337">
    <property type="entry name" value="NTA_MOA"/>
    <property type="match status" value="1"/>
</dbReference>
<comment type="caution">
    <text evidence="8">The sequence shown here is derived from an EMBL/GenBank/DDBJ whole genome shotgun (WGS) entry which is preliminary data.</text>
</comment>
<dbReference type="InterPro" id="IPR051260">
    <property type="entry name" value="Diverse_substr_monoxygenases"/>
</dbReference>
<keyword evidence="4 8" id="KW-0503">Monooxygenase</keyword>
<feature type="binding site" evidence="6">
    <location>
        <position position="229"/>
    </location>
    <ligand>
        <name>FMN</name>
        <dbReference type="ChEBI" id="CHEBI:58210"/>
    </ligand>
</feature>
<dbReference type="SUPFAM" id="SSF51679">
    <property type="entry name" value="Bacterial luciferase-like"/>
    <property type="match status" value="1"/>
</dbReference>
<feature type="binding site" evidence="6">
    <location>
        <position position="105"/>
    </location>
    <ligand>
        <name>FMN</name>
        <dbReference type="ChEBI" id="CHEBI:58210"/>
    </ligand>
</feature>
<sequence length="473" mass="51105">MTDHTHRTSYTDRTDQLVLNAFVYPEGHHEAAWRHPATTPERLLDPEYFVDIAGTAERGRLDAIFFADSPAVTGNVELRPGAGFEPLTLLSAIAARTEHIGLVATASTTYNDPYTLARAFASLDLISGGRAGWNIVTTAADVASANFGLTGHPSVEERYARATEFVEAVVALWDSFEEDALLVDPVAGRWADPSRVHPADYRGRYVSTKGPLNVPRSPQGHPVLVQAGSSNAGRALGGRFAEAIFTAHQQLEDAVDFATDIRSRTVASGRSGSDVKILPGLSPFIGETEKEAAELEAEFTDLINPAFNLPTLNGLFDLDFTEDHLDTVIPLSAIRATGQTLDNNHSRSQVVAGIIERELPTVRQLLGRLAGARGHRVFTGTPVQVADTIEEWFRAGAADGFNIMPPFYPGGLEIFVDEVVPILQECGLFRTGYPGSTLRSSYGLDVPENRWTVQRAGRVSATDGLNAVADRSA</sequence>
<dbReference type="InterPro" id="IPR016215">
    <property type="entry name" value="NTA_MOA"/>
</dbReference>
<dbReference type="Proteomes" id="UP000319986">
    <property type="component" value="Unassembled WGS sequence"/>
</dbReference>
<dbReference type="NCBIfam" id="TIGR03860">
    <property type="entry name" value="FMN_nitrolo"/>
    <property type="match status" value="1"/>
</dbReference>
<dbReference type="EMBL" id="BJNT01000011">
    <property type="protein sequence ID" value="GEC86238.1"/>
    <property type="molecule type" value="Genomic_DNA"/>
</dbReference>
<proteinExistence type="inferred from homology"/>
<dbReference type="GO" id="GO:0016705">
    <property type="term" value="F:oxidoreductase activity, acting on paired donors, with incorporation or reduction of molecular oxygen"/>
    <property type="evidence" value="ECO:0007669"/>
    <property type="project" value="InterPro"/>
</dbReference>
<dbReference type="GeneID" id="82887690"/>
<dbReference type="PANTHER" id="PTHR30011">
    <property type="entry name" value="ALKANESULFONATE MONOOXYGENASE-RELATED"/>
    <property type="match status" value="1"/>
</dbReference>
<keyword evidence="2 6" id="KW-0288">FMN</keyword>
<accession>A0A4Y4C0K3</accession>
<feature type="binding site" evidence="6">
    <location>
        <position position="68"/>
    </location>
    <ligand>
        <name>FMN</name>
        <dbReference type="ChEBI" id="CHEBI:58210"/>
    </ligand>
</feature>